<feature type="domain" description="PDZ" evidence="2">
    <location>
        <begin position="104"/>
        <end position="173"/>
    </location>
</feature>
<dbReference type="GO" id="GO:0008236">
    <property type="term" value="F:serine-type peptidase activity"/>
    <property type="evidence" value="ECO:0007669"/>
    <property type="project" value="InterPro"/>
</dbReference>
<dbReference type="SUPFAM" id="SSF52096">
    <property type="entry name" value="ClpP/crotonase"/>
    <property type="match status" value="1"/>
</dbReference>
<organism evidence="3 4">
    <name type="scientific">Phocaeicola massiliensis B84634 = Timone 84634 = DSM 17679 = JCM 13223</name>
    <dbReference type="NCBI Taxonomy" id="1121098"/>
    <lineage>
        <taxon>Bacteria</taxon>
        <taxon>Pseudomonadati</taxon>
        <taxon>Bacteroidota</taxon>
        <taxon>Bacteroidia</taxon>
        <taxon>Bacteroidales</taxon>
        <taxon>Bacteroidaceae</taxon>
        <taxon>Phocaeicola</taxon>
    </lineage>
</organism>
<dbReference type="Proteomes" id="UP000017831">
    <property type="component" value="Unassembled WGS sequence"/>
</dbReference>
<dbReference type="PATRIC" id="fig|1121098.3.peg.1886"/>
<feature type="signal peptide" evidence="1">
    <location>
        <begin position="1"/>
        <end position="22"/>
    </location>
</feature>
<dbReference type="Pfam" id="PF17820">
    <property type="entry name" value="PDZ_6"/>
    <property type="match status" value="1"/>
</dbReference>
<dbReference type="PANTHER" id="PTHR32060">
    <property type="entry name" value="TAIL-SPECIFIC PROTEASE"/>
    <property type="match status" value="1"/>
</dbReference>
<dbReference type="PROSITE" id="PS50106">
    <property type="entry name" value="PDZ"/>
    <property type="match status" value="1"/>
</dbReference>
<comment type="caution">
    <text evidence="3">The sequence shown here is derived from an EMBL/GenBank/DDBJ whole genome shotgun (WGS) entry which is preliminary data.</text>
</comment>
<evidence type="ECO:0000313" key="4">
    <source>
        <dbReference type="Proteomes" id="UP000017831"/>
    </source>
</evidence>
<dbReference type="GeneID" id="60062178"/>
<dbReference type="Gene3D" id="3.30.750.170">
    <property type="match status" value="1"/>
</dbReference>
<gene>
    <name evidence="3" type="ORF">HMPREF1534_01858</name>
</gene>
<dbReference type="GO" id="GO:0007165">
    <property type="term" value="P:signal transduction"/>
    <property type="evidence" value="ECO:0007669"/>
    <property type="project" value="TreeGrafter"/>
</dbReference>
<dbReference type="EMBL" id="AQHY01000022">
    <property type="protein sequence ID" value="EOA55042.1"/>
    <property type="molecule type" value="Genomic_DNA"/>
</dbReference>
<keyword evidence="4" id="KW-1185">Reference proteome</keyword>
<dbReference type="MEROPS" id="S41.012"/>
<dbReference type="GO" id="GO:0004175">
    <property type="term" value="F:endopeptidase activity"/>
    <property type="evidence" value="ECO:0007669"/>
    <property type="project" value="TreeGrafter"/>
</dbReference>
<dbReference type="InterPro" id="IPR001478">
    <property type="entry name" value="PDZ"/>
</dbReference>
<dbReference type="RefSeq" id="WP_005940005.1">
    <property type="nucleotide sequence ID" value="NZ_KB890353.1"/>
</dbReference>
<evidence type="ECO:0000313" key="3">
    <source>
        <dbReference type="EMBL" id="EOA55042.1"/>
    </source>
</evidence>
<dbReference type="HOGENOM" id="CLU_031949_0_1_10"/>
<dbReference type="PROSITE" id="PS51257">
    <property type="entry name" value="PROKAR_LIPOPROTEIN"/>
    <property type="match status" value="1"/>
</dbReference>
<dbReference type="PANTHER" id="PTHR32060:SF30">
    <property type="entry name" value="CARBOXY-TERMINAL PROCESSING PROTEASE CTPA"/>
    <property type="match status" value="1"/>
</dbReference>
<evidence type="ECO:0000259" key="2">
    <source>
        <dbReference type="PROSITE" id="PS50106"/>
    </source>
</evidence>
<sequence length="496" mass="55204">MKKIYFLSLFLCVLCIMSGCSKDDDNGGGQGSGDGRVTTDEIYYANQFAYDALDTYYLWKDEIAAEMQKLDPNVNEDPIGTVKDIRFKENNKEVDKWTMMTDDMESLINNMDGVATTYGYNLMLGKFSNSENYFFIVAFVYEGSPAYKVGIKRGDIIMQLNGKEITKDNYQEALYSSNITLGMGEQKDGYIGLSGQTLTLDAVTMYENPILVHKTFDVGGKKVGYLAYSSFDLDSAEKLVDICCQFKQEGISELILDLRYNGGGYVFTENVLAFMLAPENVVKSKAVYETEIWNKDLMEYYKKKGEDLNTYFSTVVTNGSKTIDVGRANVGITKIYGLIGSGTASASESVLIGLIPYMAVELIGGQSHGKYCTGALLGPENIYSKFPSVIKNWGLYVMINRYADKDGNNPCMPDGLKPDYPAEDNPLDGYQLGDENESLLRLALDRAAGKTDRSGARTVSLLPYELTPMTVNPLFGKRIDNTLIDKIERKQIEECN</sequence>
<reference evidence="3 4" key="1">
    <citation type="submission" date="2013-04" db="EMBL/GenBank/DDBJ databases">
        <title>The Genome Sequence of Bacteroides massiliensis DSM 17679.</title>
        <authorList>
            <consortium name="The Broad Institute Genomics Platform"/>
            <person name="Earl A."/>
            <person name="Ward D."/>
            <person name="Feldgarden M."/>
            <person name="Gevers D."/>
            <person name="Martens E."/>
            <person name="Fenner L."/>
            <person name="Roux V."/>
            <person name="Mallet M.N."/>
            <person name="Raoult D."/>
            <person name="Walker B."/>
            <person name="Young S."/>
            <person name="Zeng Q."/>
            <person name="Gargeya S."/>
            <person name="Fitzgerald M."/>
            <person name="Haas B."/>
            <person name="Abouelleil A."/>
            <person name="Allen A.W."/>
            <person name="Alvarado L."/>
            <person name="Arachchi H.M."/>
            <person name="Berlin A.M."/>
            <person name="Chapman S.B."/>
            <person name="Gainer-Dewar J."/>
            <person name="Goldberg J."/>
            <person name="Griggs A."/>
            <person name="Gujja S."/>
            <person name="Hansen M."/>
            <person name="Howarth C."/>
            <person name="Imamovic A."/>
            <person name="Ireland A."/>
            <person name="Larimer J."/>
            <person name="McCowan C."/>
            <person name="Murphy C."/>
            <person name="Pearson M."/>
            <person name="Poon T.W."/>
            <person name="Priest M."/>
            <person name="Roberts A."/>
            <person name="Saif S."/>
            <person name="Shea T."/>
            <person name="Sisk P."/>
            <person name="Sykes S."/>
            <person name="Wortman J."/>
            <person name="Nusbaum C."/>
            <person name="Birren B."/>
        </authorList>
    </citation>
    <scope>NUCLEOTIDE SEQUENCE [LARGE SCALE GENOMIC DNA]</scope>
    <source>
        <strain evidence="4">B84634 / Timone 84634 / DSM 17679 / JCM 13223</strain>
    </source>
</reference>
<dbReference type="SUPFAM" id="SSF50156">
    <property type="entry name" value="PDZ domain-like"/>
    <property type="match status" value="1"/>
</dbReference>
<protein>
    <recommendedName>
        <fullName evidence="2">PDZ domain-containing protein</fullName>
    </recommendedName>
</protein>
<dbReference type="GO" id="GO:0030288">
    <property type="term" value="C:outer membrane-bounded periplasmic space"/>
    <property type="evidence" value="ECO:0007669"/>
    <property type="project" value="TreeGrafter"/>
</dbReference>
<dbReference type="STRING" id="1121098.HMPREF1534_01858"/>
<dbReference type="Pfam" id="PF03572">
    <property type="entry name" value="Peptidase_S41"/>
    <property type="match status" value="1"/>
</dbReference>
<proteinExistence type="predicted"/>
<dbReference type="GO" id="GO:0006508">
    <property type="term" value="P:proteolysis"/>
    <property type="evidence" value="ECO:0007669"/>
    <property type="project" value="InterPro"/>
</dbReference>
<dbReference type="InterPro" id="IPR041489">
    <property type="entry name" value="PDZ_6"/>
</dbReference>
<evidence type="ECO:0000256" key="1">
    <source>
        <dbReference type="SAM" id="SignalP"/>
    </source>
</evidence>
<keyword evidence="1" id="KW-0732">Signal</keyword>
<dbReference type="Gene3D" id="3.90.226.10">
    <property type="entry name" value="2-enoyl-CoA Hydratase, Chain A, domain 1"/>
    <property type="match status" value="1"/>
</dbReference>
<dbReference type="eggNOG" id="COG0793">
    <property type="taxonomic scope" value="Bacteria"/>
</dbReference>
<feature type="chain" id="PRO_5004676649" description="PDZ domain-containing protein" evidence="1">
    <location>
        <begin position="23"/>
        <end position="496"/>
    </location>
</feature>
<accession>U6RG70</accession>
<dbReference type="InterPro" id="IPR029045">
    <property type="entry name" value="ClpP/crotonase-like_dom_sf"/>
</dbReference>
<dbReference type="InterPro" id="IPR005151">
    <property type="entry name" value="Tail-specific_protease"/>
</dbReference>
<dbReference type="InterPro" id="IPR036034">
    <property type="entry name" value="PDZ_sf"/>
</dbReference>
<dbReference type="Gene3D" id="2.30.42.10">
    <property type="match status" value="1"/>
</dbReference>
<dbReference type="AlphaFoldDB" id="U6RG70"/>
<dbReference type="OrthoDB" id="7168509at2"/>
<name>U6RG70_9BACT</name>